<evidence type="ECO:0000313" key="2">
    <source>
        <dbReference type="EMBL" id="MBD2772052.1"/>
    </source>
</evidence>
<accession>A0A8J7BWL8</accession>
<reference evidence="2" key="1">
    <citation type="submission" date="2020-09" db="EMBL/GenBank/DDBJ databases">
        <title>Iningainema tapete sp. nov. (Scytonemataceae, Cyanobacteria) from greenhouses in central Florida (USA) produces two types of nodularin with biosynthetic potential for microcystin-LR and anabaenopeptins.</title>
        <authorList>
            <person name="Berthold D.E."/>
            <person name="Lefler F.W."/>
            <person name="Huang I.-S."/>
            <person name="Abdulla H."/>
            <person name="Zimba P.V."/>
            <person name="Laughinghouse H.D. IV."/>
        </authorList>
    </citation>
    <scope>NUCLEOTIDE SEQUENCE</scope>
    <source>
        <strain evidence="2">BLCCT55</strain>
    </source>
</reference>
<organism evidence="2 3">
    <name type="scientific">Iningainema tapete BLCC-T55</name>
    <dbReference type="NCBI Taxonomy" id="2748662"/>
    <lineage>
        <taxon>Bacteria</taxon>
        <taxon>Bacillati</taxon>
        <taxon>Cyanobacteriota</taxon>
        <taxon>Cyanophyceae</taxon>
        <taxon>Nostocales</taxon>
        <taxon>Scytonemataceae</taxon>
        <taxon>Iningainema tapete</taxon>
    </lineage>
</organism>
<gene>
    <name evidence="2" type="ORF">ICL16_08105</name>
</gene>
<feature type="region of interest" description="Disordered" evidence="1">
    <location>
        <begin position="115"/>
        <end position="157"/>
    </location>
</feature>
<evidence type="ECO:0000313" key="3">
    <source>
        <dbReference type="Proteomes" id="UP000629098"/>
    </source>
</evidence>
<evidence type="ECO:0000256" key="1">
    <source>
        <dbReference type="SAM" id="MobiDB-lite"/>
    </source>
</evidence>
<keyword evidence="3" id="KW-1185">Reference proteome</keyword>
<dbReference type="AlphaFoldDB" id="A0A8J7BWL8"/>
<feature type="compositionally biased region" description="Basic and acidic residues" evidence="1">
    <location>
        <begin position="124"/>
        <end position="140"/>
    </location>
</feature>
<dbReference type="RefSeq" id="WP_190826341.1">
    <property type="nucleotide sequence ID" value="NZ_CAWPPI010000034.1"/>
</dbReference>
<sequence>MNQQQDTDSPVVLRLIRKKSFRSGKVLDYLKETEEGSDLAIAAIMSYYLPYCLYDSGVRGIELQRAVVDAIAQLEAQILKLKHNFGMREFPQVMLVQPQGVVSGGIAAVNPASSSFGEGGVSVEAKRDEQSKQVSLKEELPQEQNLDDDSFFDDDSDVIPEGMINGDAGFRL</sequence>
<feature type="compositionally biased region" description="Acidic residues" evidence="1">
    <location>
        <begin position="145"/>
        <end position="157"/>
    </location>
</feature>
<protein>
    <submittedName>
        <fullName evidence="2">Uncharacterized protein</fullName>
    </submittedName>
</protein>
<dbReference type="Proteomes" id="UP000629098">
    <property type="component" value="Unassembled WGS sequence"/>
</dbReference>
<proteinExistence type="predicted"/>
<comment type="caution">
    <text evidence="2">The sequence shown here is derived from an EMBL/GenBank/DDBJ whole genome shotgun (WGS) entry which is preliminary data.</text>
</comment>
<dbReference type="EMBL" id="JACXAE010000034">
    <property type="protein sequence ID" value="MBD2772052.1"/>
    <property type="molecule type" value="Genomic_DNA"/>
</dbReference>
<name>A0A8J7BWL8_9CYAN</name>